<evidence type="ECO:0000256" key="9">
    <source>
        <dbReference type="ARBA" id="ARBA00023273"/>
    </source>
</evidence>
<dbReference type="InterPro" id="IPR052591">
    <property type="entry name" value="CML21-like"/>
</dbReference>
<comment type="similarity">
    <text evidence="3">Belongs to the calflagin family.</text>
</comment>
<dbReference type="InterPro" id="IPR054322">
    <property type="entry name" value="FCABP_EF-hand"/>
</dbReference>
<dbReference type="PROSITE" id="PS50222">
    <property type="entry name" value="EF_HAND_2"/>
    <property type="match status" value="3"/>
</dbReference>
<keyword evidence="9" id="KW-0966">Cell projection</keyword>
<dbReference type="PROSITE" id="PS00018">
    <property type="entry name" value="EF_HAND_1"/>
    <property type="match status" value="3"/>
</dbReference>
<dbReference type="InterPro" id="IPR003299">
    <property type="entry name" value="Calflagin-bd"/>
</dbReference>
<dbReference type="Proteomes" id="UP000515908">
    <property type="component" value="Chromosome 01"/>
</dbReference>
<evidence type="ECO:0000259" key="11">
    <source>
        <dbReference type="PROSITE" id="PS50222"/>
    </source>
</evidence>
<reference evidence="12 13" key="1">
    <citation type="submission" date="2020-08" db="EMBL/GenBank/DDBJ databases">
        <authorList>
            <person name="Newling K."/>
            <person name="Davey J."/>
            <person name="Forrester S."/>
        </authorList>
    </citation>
    <scope>NUCLEOTIDE SEQUENCE [LARGE SCALE GENOMIC DNA]</scope>
    <source>
        <strain evidence="13">Crithidia deanei Carvalho (ATCC PRA-265)</strain>
    </source>
</reference>
<feature type="domain" description="EF-hand" evidence="11">
    <location>
        <begin position="204"/>
        <end position="239"/>
    </location>
</feature>
<proteinExistence type="inferred from homology"/>
<evidence type="ECO:0000256" key="3">
    <source>
        <dbReference type="ARBA" id="ARBA00005727"/>
    </source>
</evidence>
<dbReference type="EMBL" id="LR877145">
    <property type="protein sequence ID" value="CAD2212737.1"/>
    <property type="molecule type" value="Genomic_DNA"/>
</dbReference>
<accession>A0A7G2C1Y5</accession>
<evidence type="ECO:0000256" key="4">
    <source>
        <dbReference type="ARBA" id="ARBA00022723"/>
    </source>
</evidence>
<evidence type="ECO:0000313" key="13">
    <source>
        <dbReference type="Proteomes" id="UP000515908"/>
    </source>
</evidence>
<protein>
    <submittedName>
        <fullName evidence="12">EF hand/EF-hand domain pair/EF-hand domain containing protein, putative</fullName>
    </submittedName>
</protein>
<evidence type="ECO:0000256" key="6">
    <source>
        <dbReference type="ARBA" id="ARBA00022837"/>
    </source>
</evidence>
<organism evidence="12 13">
    <name type="scientific">Angomonas deanei</name>
    <dbReference type="NCBI Taxonomy" id="59799"/>
    <lineage>
        <taxon>Eukaryota</taxon>
        <taxon>Discoba</taxon>
        <taxon>Euglenozoa</taxon>
        <taxon>Kinetoplastea</taxon>
        <taxon>Metakinetoplastina</taxon>
        <taxon>Trypanosomatida</taxon>
        <taxon>Trypanosomatidae</taxon>
        <taxon>Strigomonadinae</taxon>
        <taxon>Angomonas</taxon>
    </lineage>
</organism>
<keyword evidence="8" id="KW-0969">Cilium</keyword>
<gene>
    <name evidence="12" type="ORF">ADEAN_000014900</name>
</gene>
<keyword evidence="10" id="KW-0732">Signal</keyword>
<evidence type="ECO:0000256" key="10">
    <source>
        <dbReference type="SAM" id="SignalP"/>
    </source>
</evidence>
<evidence type="ECO:0000256" key="5">
    <source>
        <dbReference type="ARBA" id="ARBA00022737"/>
    </source>
</evidence>
<evidence type="ECO:0000313" key="12">
    <source>
        <dbReference type="EMBL" id="CAD2212737.1"/>
    </source>
</evidence>
<dbReference type="PANTHER" id="PTHR23064">
    <property type="entry name" value="TROPONIN"/>
    <property type="match status" value="1"/>
</dbReference>
<dbReference type="CDD" id="cd00051">
    <property type="entry name" value="EFh"/>
    <property type="match status" value="1"/>
</dbReference>
<keyword evidence="13" id="KW-1185">Reference proteome</keyword>
<dbReference type="SUPFAM" id="SSF47473">
    <property type="entry name" value="EF-hand"/>
    <property type="match status" value="1"/>
</dbReference>
<feature type="domain" description="EF-hand" evidence="11">
    <location>
        <begin position="167"/>
        <end position="202"/>
    </location>
</feature>
<dbReference type="Pfam" id="PF22592">
    <property type="entry name" value="FCaBP_EF-hand"/>
    <property type="match status" value="1"/>
</dbReference>
<name>A0A7G2C1Y5_9TRYP</name>
<dbReference type="OrthoDB" id="270165at2759"/>
<feature type="domain" description="EF-hand" evidence="11">
    <location>
        <begin position="85"/>
        <end position="120"/>
    </location>
</feature>
<dbReference type="VEuPathDB" id="TriTrypDB:ADEAN_000014900"/>
<keyword evidence="5" id="KW-0677">Repeat</keyword>
<evidence type="ECO:0000256" key="8">
    <source>
        <dbReference type="ARBA" id="ARBA00023069"/>
    </source>
</evidence>
<dbReference type="AlphaFoldDB" id="A0A7G2C1Y5"/>
<dbReference type="InterPro" id="IPR002048">
    <property type="entry name" value="EF_hand_dom"/>
</dbReference>
<comment type="function">
    <text evidence="1">May contribute to the rapid motility of the trypanosomes, playing a role either in flagellar structure or in calcium metabolism. Could alternate between a GDP-bound inactive form to a calcium/GTP-bound active form.</text>
</comment>
<dbReference type="GO" id="GO:0031514">
    <property type="term" value="C:motile cilium"/>
    <property type="evidence" value="ECO:0007669"/>
    <property type="project" value="UniProtKB-SubCell"/>
</dbReference>
<evidence type="ECO:0000256" key="2">
    <source>
        <dbReference type="ARBA" id="ARBA00004230"/>
    </source>
</evidence>
<dbReference type="PRINTS" id="PR01362">
    <property type="entry name" value="CALFLAGIN"/>
</dbReference>
<keyword evidence="7" id="KW-0282">Flagellum</keyword>
<evidence type="ECO:0000256" key="7">
    <source>
        <dbReference type="ARBA" id="ARBA00022846"/>
    </source>
</evidence>
<keyword evidence="4" id="KW-0479">Metal-binding</keyword>
<keyword evidence="6" id="KW-0106">Calcium</keyword>
<evidence type="ECO:0000256" key="1">
    <source>
        <dbReference type="ARBA" id="ARBA00002387"/>
    </source>
</evidence>
<dbReference type="InterPro" id="IPR011992">
    <property type="entry name" value="EF-hand-dom_pair"/>
</dbReference>
<feature type="chain" id="PRO_5028928155" evidence="10">
    <location>
        <begin position="28"/>
        <end position="247"/>
    </location>
</feature>
<comment type="subcellular location">
    <subcellularLocation>
        <location evidence="2">Cell projection</location>
        <location evidence="2">Cilium</location>
        <location evidence="2">Flagellum</location>
    </subcellularLocation>
</comment>
<feature type="signal peptide" evidence="10">
    <location>
        <begin position="1"/>
        <end position="27"/>
    </location>
</feature>
<dbReference type="Gene3D" id="1.10.238.10">
    <property type="entry name" value="EF-hand"/>
    <property type="match status" value="1"/>
</dbReference>
<dbReference type="GO" id="GO:0005509">
    <property type="term" value="F:calcium ion binding"/>
    <property type="evidence" value="ECO:0007669"/>
    <property type="project" value="InterPro"/>
</dbReference>
<dbReference type="SMART" id="SM00054">
    <property type="entry name" value="EFh"/>
    <property type="match status" value="3"/>
</dbReference>
<dbReference type="Pfam" id="PF13499">
    <property type="entry name" value="EF-hand_7"/>
    <property type="match status" value="1"/>
</dbReference>
<sequence length="247" mass="28052">MMKSSTENLFFLFLQLLLLLIPPRFLPHFYFYSCQSSCYSSSTFIFKMGCNSTKSSTSKKDKSAAERKVAWERIKQKLPRGKNQQDKDRRIALFKEFDKNGTGKLSFDEVYAGCKDVLGLDEFTNRLRDIVKRAFNKAKDAGNKAEGTGSSDFVEFLEFRLMLCYIYDFFELTVMFDEIDASGNGLIDLKELKEAAPKIREWGVGIDDPEAVFKKIDDNGSGSITFDEFAQWATAAKLDADGDPDNI</sequence>
<dbReference type="InterPro" id="IPR018247">
    <property type="entry name" value="EF_Hand_1_Ca_BS"/>
</dbReference>